<reference evidence="2 3" key="1">
    <citation type="journal article" date="2018" name="Cell">
        <title>The Chara Genome: Secondary Complexity and Implications for Plant Terrestrialization.</title>
        <authorList>
            <person name="Nishiyama T."/>
            <person name="Sakayama H."/>
            <person name="Vries J.D."/>
            <person name="Buschmann H."/>
            <person name="Saint-Marcoux D."/>
            <person name="Ullrich K.K."/>
            <person name="Haas F.B."/>
            <person name="Vanderstraeten L."/>
            <person name="Becker D."/>
            <person name="Lang D."/>
            <person name="Vosolsobe S."/>
            <person name="Rombauts S."/>
            <person name="Wilhelmsson P.K.I."/>
            <person name="Janitza P."/>
            <person name="Kern R."/>
            <person name="Heyl A."/>
            <person name="Rumpler F."/>
            <person name="Villalobos L.I.A.C."/>
            <person name="Clay J.M."/>
            <person name="Skokan R."/>
            <person name="Toyoda A."/>
            <person name="Suzuki Y."/>
            <person name="Kagoshima H."/>
            <person name="Schijlen E."/>
            <person name="Tajeshwar N."/>
            <person name="Catarino B."/>
            <person name="Hetherington A.J."/>
            <person name="Saltykova A."/>
            <person name="Bonnot C."/>
            <person name="Breuninger H."/>
            <person name="Symeonidi A."/>
            <person name="Radhakrishnan G.V."/>
            <person name="Van Nieuwerburgh F."/>
            <person name="Deforce D."/>
            <person name="Chang C."/>
            <person name="Karol K.G."/>
            <person name="Hedrich R."/>
            <person name="Ulvskov P."/>
            <person name="Glockner G."/>
            <person name="Delwiche C.F."/>
            <person name="Petrasek J."/>
            <person name="Van de Peer Y."/>
            <person name="Friml J."/>
            <person name="Beilby M."/>
            <person name="Dolan L."/>
            <person name="Kohara Y."/>
            <person name="Sugano S."/>
            <person name="Fujiyama A."/>
            <person name="Delaux P.-M."/>
            <person name="Quint M."/>
            <person name="TheiBen G."/>
            <person name="Hagemann M."/>
            <person name="Harholt J."/>
            <person name="Dunand C."/>
            <person name="Zachgo S."/>
            <person name="Langdale J."/>
            <person name="Maumus F."/>
            <person name="Straeten D.V.D."/>
            <person name="Gould S.B."/>
            <person name="Rensing S.A."/>
        </authorList>
    </citation>
    <scope>NUCLEOTIDE SEQUENCE [LARGE SCALE GENOMIC DNA]</scope>
    <source>
        <strain evidence="2 3">S276</strain>
    </source>
</reference>
<keyword evidence="3" id="KW-1185">Reference proteome</keyword>
<sequence length="305" mass="32370">MAARATQALMAGVAQLPRTGCAAPSGSGEPQQPQLSSGRSAGSSTHRSFSTWNALPGRSGSGSGSGSGSRTCRASRSSHSLLACSKCGGVSLGSSLAGNRLEMVTQQKCDAEAATSGRQGLQVWAAKRKVSTKNYVLSATLTAKEGEEGKVIDLCKGLVKWMHENKVNDKDSGVKSFECNTDAYEKNVYHFWERYESVRAMNDTHAVPEYQTFMEEVRPLLTGPIGLGAYEYSNGQIGMMLNPIGPKGEGGLDDATGQGGSGGGASYKQTVIVENLGELKDEEEWKVPFIPNLKNLLKLNLGRGK</sequence>
<comment type="caution">
    <text evidence="2">The sequence shown here is derived from an EMBL/GenBank/DDBJ whole genome shotgun (WGS) entry which is preliminary data.</text>
</comment>
<dbReference type="EMBL" id="BFEA01000433">
    <property type="protein sequence ID" value="GBG83248.1"/>
    <property type="molecule type" value="Genomic_DNA"/>
</dbReference>
<dbReference type="AlphaFoldDB" id="A0A388LLP3"/>
<dbReference type="Gramene" id="GBG83248">
    <property type="protein sequence ID" value="GBG83248"/>
    <property type="gene ID" value="CBR_g36863"/>
</dbReference>
<dbReference type="Gene3D" id="3.30.70.100">
    <property type="match status" value="1"/>
</dbReference>
<dbReference type="InterPro" id="IPR011008">
    <property type="entry name" value="Dimeric_a/b-barrel"/>
</dbReference>
<evidence type="ECO:0000313" key="2">
    <source>
        <dbReference type="EMBL" id="GBG83248.1"/>
    </source>
</evidence>
<name>A0A388LLP3_CHABU</name>
<evidence type="ECO:0000313" key="3">
    <source>
        <dbReference type="Proteomes" id="UP000265515"/>
    </source>
</evidence>
<feature type="region of interest" description="Disordered" evidence="1">
    <location>
        <begin position="18"/>
        <end position="72"/>
    </location>
</feature>
<accession>A0A388LLP3</accession>
<proteinExistence type="predicted"/>
<dbReference type="SUPFAM" id="SSF54909">
    <property type="entry name" value="Dimeric alpha+beta barrel"/>
    <property type="match status" value="1"/>
</dbReference>
<dbReference type="OrthoDB" id="508682at2759"/>
<protein>
    <submittedName>
        <fullName evidence="2">Uncharacterized protein</fullName>
    </submittedName>
</protein>
<organism evidence="2 3">
    <name type="scientific">Chara braunii</name>
    <name type="common">Braun's stonewort</name>
    <dbReference type="NCBI Taxonomy" id="69332"/>
    <lineage>
        <taxon>Eukaryota</taxon>
        <taxon>Viridiplantae</taxon>
        <taxon>Streptophyta</taxon>
        <taxon>Charophyceae</taxon>
        <taxon>Charales</taxon>
        <taxon>Characeae</taxon>
        <taxon>Chara</taxon>
    </lineage>
</organism>
<evidence type="ECO:0000256" key="1">
    <source>
        <dbReference type="SAM" id="MobiDB-lite"/>
    </source>
</evidence>
<gene>
    <name evidence="2" type="ORF">CBR_g36863</name>
</gene>
<feature type="compositionally biased region" description="Polar residues" evidence="1">
    <location>
        <begin position="28"/>
        <end position="53"/>
    </location>
</feature>
<dbReference type="Proteomes" id="UP000265515">
    <property type="component" value="Unassembled WGS sequence"/>
</dbReference>